<evidence type="ECO:0000313" key="1">
    <source>
        <dbReference type="EMBL" id="OKH96477.1"/>
    </source>
</evidence>
<dbReference type="Proteomes" id="UP000186455">
    <property type="component" value="Unassembled WGS sequence"/>
</dbReference>
<reference evidence="1 2" key="1">
    <citation type="submission" date="2015-06" db="EMBL/GenBank/DDBJ databases">
        <title>Cloning and characterization of the uncialamcin biosynthetic gene cluster.</title>
        <authorList>
            <person name="Yan X."/>
            <person name="Huang T."/>
            <person name="Ge H."/>
            <person name="Shen B."/>
        </authorList>
    </citation>
    <scope>NUCLEOTIDE SEQUENCE [LARGE SCALE GENOMIC DNA]</scope>
    <source>
        <strain evidence="1 2">DCA2648</strain>
    </source>
</reference>
<proteinExistence type="predicted"/>
<evidence type="ECO:0000313" key="2">
    <source>
        <dbReference type="Proteomes" id="UP000186455"/>
    </source>
</evidence>
<accession>A0A1Q4VF77</accession>
<protein>
    <submittedName>
        <fullName evidence="1">Uncharacterized protein</fullName>
    </submittedName>
</protein>
<name>A0A1Q4VF77_9ACTN</name>
<organism evidence="1 2">
    <name type="scientific">Streptomyces uncialis</name>
    <dbReference type="NCBI Taxonomy" id="1048205"/>
    <lineage>
        <taxon>Bacteria</taxon>
        <taxon>Bacillati</taxon>
        <taxon>Actinomycetota</taxon>
        <taxon>Actinomycetes</taxon>
        <taxon>Kitasatosporales</taxon>
        <taxon>Streptomycetaceae</taxon>
        <taxon>Streptomyces</taxon>
    </lineage>
</organism>
<dbReference type="RefSeq" id="WP_073784914.1">
    <property type="nucleotide sequence ID" value="NZ_LFBV01000001.1"/>
</dbReference>
<keyword evidence="2" id="KW-1185">Reference proteome</keyword>
<dbReference type="EMBL" id="LFBV01000001">
    <property type="protein sequence ID" value="OKH96477.1"/>
    <property type="molecule type" value="Genomic_DNA"/>
</dbReference>
<comment type="caution">
    <text evidence="1">The sequence shown here is derived from an EMBL/GenBank/DDBJ whole genome shotgun (WGS) entry which is preliminary data.</text>
</comment>
<sequence>MSHPIKAEQGRPVGTFALARAPEQVASWEWCPDGLFTVGLLPALELAEQMVAVLAEHRLLVPSVLEWHWYSVGQGGVGVTTRLPLLTPSVGGAEMARRVLGCRPVAFPTAQPADILVVGHGEWLDEGGRAHQVRRLVELTVTPDELGPCAELAVFHDIWGECDFQGHPHPELHQRNAPRLATALRALDDTLRVACAPGEPTYFGRAEGYSVAPPDLIDGLGPDLTDRL</sequence>
<gene>
    <name evidence="1" type="ORF">AB852_07885</name>
</gene>
<dbReference type="STRING" id="1048205.AB852_07885"/>
<dbReference type="AlphaFoldDB" id="A0A1Q4VF77"/>